<keyword evidence="3" id="KW-1185">Reference proteome</keyword>
<dbReference type="InterPro" id="IPR016187">
    <property type="entry name" value="CTDL_fold"/>
</dbReference>
<protein>
    <submittedName>
        <fullName evidence="2">T9SS type B sorting domain-containing protein</fullName>
    </submittedName>
</protein>
<sequence>MKKKFASLLAFILLTFTTPDVLGQKNLPINYIKASTISHTQLANIAPNLSATGNLTYCPGGATKIVTDMTIVDPDDIGIDAIYIQISSGYSFGEDLLTLTGIHPNIVSVWNTTTGTLTLTGISSQPTYFELKAAIEDIEFSSSATNPTGIRNFSISVGQANYLPSNGHYYLFVPNIGITWTAAQAAAQASTYYGLQGYLATITSAEEAQIAGEQTIGAGWIGGSDQETEGIWKWMTGPEAGTVFWNGNFTGFTTTFAFWNTAEPNNSGDEDYAHVTAPGVGIAGSWNDLSNTGGTSGAYQPKGYVVEYGGMPGDPILHISTSTTMTIPTISAIPTAPRCGPGTVNLQATSTSGSVNWYEFPSGGMPLGSGNSFTTPIISDTTIYYAAAHYGGCLDISRIPINALVTPKPLLSFNSPYYMCDESYKVIDVETSLGVMFWYDSPTNPNPIFLGTHFVVPNIHEDTVFYAEANYNNCLSDRLPVQVNVYGVPDVNDETIVLCEGQTTILNAGNPNMTYLWSTGETTQTIITHGLTNYSVVITTLAPESCSKTKNFTIAYHSKPIISSIDIQNLTATINTVQSGDFEYSLDGVNFQNSNVFTVLEGGSYIGYVREKNQCGKDQKPFAVISYPIFFTPNGDGINDNWYVKGASNFSTAEVTIFDRFGKLITVLNKANPYWNGTLNGKQLPANDYWFVARINNSFPETKGHFSLKR</sequence>
<dbReference type="Pfam" id="PF13585">
    <property type="entry name" value="CHU_C"/>
    <property type="match status" value="1"/>
</dbReference>
<dbReference type="InterPro" id="IPR026341">
    <property type="entry name" value="T9SS_type_B"/>
</dbReference>
<name>A0ABV5GD24_9FLAO</name>
<dbReference type="InterPro" id="IPR016186">
    <property type="entry name" value="C-type_lectin-like/link_sf"/>
</dbReference>
<dbReference type="RefSeq" id="WP_290284229.1">
    <property type="nucleotide sequence ID" value="NZ_JAUFQN010000019.1"/>
</dbReference>
<accession>A0ABV5GD24</accession>
<evidence type="ECO:0000313" key="2">
    <source>
        <dbReference type="EMBL" id="MFB9089017.1"/>
    </source>
</evidence>
<dbReference type="Pfam" id="PF19081">
    <property type="entry name" value="Ig_7"/>
    <property type="match status" value="2"/>
</dbReference>
<dbReference type="Gene3D" id="3.10.100.10">
    <property type="entry name" value="Mannose-Binding Protein A, subunit A"/>
    <property type="match status" value="1"/>
</dbReference>
<reference evidence="2 3" key="1">
    <citation type="submission" date="2024-09" db="EMBL/GenBank/DDBJ databases">
        <authorList>
            <person name="Sun Q."/>
            <person name="Mori K."/>
        </authorList>
    </citation>
    <scope>NUCLEOTIDE SEQUENCE [LARGE SCALE GENOMIC DNA]</scope>
    <source>
        <strain evidence="2 3">CECT 8460</strain>
    </source>
</reference>
<dbReference type="PROSITE" id="PS50041">
    <property type="entry name" value="C_TYPE_LECTIN_2"/>
    <property type="match status" value="1"/>
</dbReference>
<dbReference type="NCBIfam" id="TIGR04131">
    <property type="entry name" value="Bac_Flav_CTERM"/>
    <property type="match status" value="1"/>
</dbReference>
<comment type="caution">
    <text evidence="2">The sequence shown here is derived from an EMBL/GenBank/DDBJ whole genome shotgun (WGS) entry which is preliminary data.</text>
</comment>
<dbReference type="EMBL" id="JBHMFB010000012">
    <property type="protein sequence ID" value="MFB9089017.1"/>
    <property type="molecule type" value="Genomic_DNA"/>
</dbReference>
<feature type="domain" description="C-type lectin" evidence="1">
    <location>
        <begin position="165"/>
        <end position="288"/>
    </location>
</feature>
<evidence type="ECO:0000313" key="3">
    <source>
        <dbReference type="Proteomes" id="UP001589576"/>
    </source>
</evidence>
<dbReference type="SUPFAM" id="SSF56436">
    <property type="entry name" value="C-type lectin-like"/>
    <property type="match status" value="1"/>
</dbReference>
<dbReference type="CDD" id="cd03603">
    <property type="entry name" value="CLECT_VCBS"/>
    <property type="match status" value="1"/>
</dbReference>
<dbReference type="InterPro" id="IPR044023">
    <property type="entry name" value="Ig_7"/>
</dbReference>
<proteinExistence type="predicted"/>
<dbReference type="InterPro" id="IPR001304">
    <property type="entry name" value="C-type_lectin-like"/>
</dbReference>
<dbReference type="Proteomes" id="UP001589576">
    <property type="component" value="Unassembled WGS sequence"/>
</dbReference>
<organism evidence="2 3">
    <name type="scientific">Flavobacterium paronense</name>
    <dbReference type="NCBI Taxonomy" id="1392775"/>
    <lineage>
        <taxon>Bacteria</taxon>
        <taxon>Pseudomonadati</taxon>
        <taxon>Bacteroidota</taxon>
        <taxon>Flavobacteriia</taxon>
        <taxon>Flavobacteriales</taxon>
        <taxon>Flavobacteriaceae</taxon>
        <taxon>Flavobacterium</taxon>
    </lineage>
</organism>
<evidence type="ECO:0000259" key="1">
    <source>
        <dbReference type="PROSITE" id="PS50041"/>
    </source>
</evidence>
<gene>
    <name evidence="2" type="ORF">ACFFUU_05345</name>
</gene>
<dbReference type="InterPro" id="IPR034007">
    <property type="entry name" value="CTLD_bac"/>
</dbReference>